<evidence type="ECO:0000313" key="5">
    <source>
        <dbReference type="Proteomes" id="UP001357485"/>
    </source>
</evidence>
<dbReference type="InterPro" id="IPR036291">
    <property type="entry name" value="NAD(P)-bd_dom_sf"/>
</dbReference>
<name>A0ABR0KV02_9PEZI</name>
<dbReference type="EMBL" id="JAVRRA010024618">
    <property type="protein sequence ID" value="KAK5132137.1"/>
    <property type="molecule type" value="Genomic_DNA"/>
</dbReference>
<dbReference type="CDD" id="cd05233">
    <property type="entry name" value="SDR_c"/>
    <property type="match status" value="1"/>
</dbReference>
<comment type="caution">
    <text evidence="4">The sequence shown here is derived from an EMBL/GenBank/DDBJ whole genome shotgun (WGS) entry which is preliminary data.</text>
</comment>
<evidence type="ECO:0000256" key="3">
    <source>
        <dbReference type="ARBA" id="ARBA00023002"/>
    </source>
</evidence>
<dbReference type="PRINTS" id="PR00081">
    <property type="entry name" value="GDHRDH"/>
</dbReference>
<dbReference type="InterPro" id="IPR020904">
    <property type="entry name" value="Sc_DH/Rdtase_CS"/>
</dbReference>
<evidence type="ECO:0000256" key="1">
    <source>
        <dbReference type="ARBA" id="ARBA00006484"/>
    </source>
</evidence>
<evidence type="ECO:0000313" key="4">
    <source>
        <dbReference type="EMBL" id="KAK5132137.1"/>
    </source>
</evidence>
<dbReference type="PANTHER" id="PTHR24321:SF8">
    <property type="entry name" value="ESTRADIOL 17-BETA-DEHYDROGENASE 8-RELATED"/>
    <property type="match status" value="1"/>
</dbReference>
<dbReference type="Pfam" id="PF13561">
    <property type="entry name" value="adh_short_C2"/>
    <property type="match status" value="1"/>
</dbReference>
<keyword evidence="2" id="KW-0521">NADP</keyword>
<reference evidence="4 5" key="1">
    <citation type="submission" date="2023-08" db="EMBL/GenBank/DDBJ databases">
        <title>Black Yeasts Isolated from many extreme environments.</title>
        <authorList>
            <person name="Coleine C."/>
            <person name="Stajich J.E."/>
            <person name="Selbmann L."/>
        </authorList>
    </citation>
    <scope>NUCLEOTIDE SEQUENCE [LARGE SCALE GENOMIC DNA]</scope>
    <source>
        <strain evidence="4 5">CCFEE 536</strain>
    </source>
</reference>
<comment type="similarity">
    <text evidence="1">Belongs to the short-chain dehydrogenases/reductases (SDR) family.</text>
</comment>
<organism evidence="4 5">
    <name type="scientific">Cryomyces antarcticus</name>
    <dbReference type="NCBI Taxonomy" id="329879"/>
    <lineage>
        <taxon>Eukaryota</taxon>
        <taxon>Fungi</taxon>
        <taxon>Dikarya</taxon>
        <taxon>Ascomycota</taxon>
        <taxon>Pezizomycotina</taxon>
        <taxon>Dothideomycetes</taxon>
        <taxon>Dothideomycetes incertae sedis</taxon>
        <taxon>Cryomyces</taxon>
    </lineage>
</organism>
<dbReference type="Gene3D" id="3.40.50.720">
    <property type="entry name" value="NAD(P)-binding Rossmann-like Domain"/>
    <property type="match status" value="1"/>
</dbReference>
<keyword evidence="5" id="KW-1185">Reference proteome</keyword>
<dbReference type="Proteomes" id="UP001357485">
    <property type="component" value="Unassembled WGS sequence"/>
</dbReference>
<dbReference type="PROSITE" id="PS00061">
    <property type="entry name" value="ADH_SHORT"/>
    <property type="match status" value="1"/>
</dbReference>
<proteinExistence type="inferred from homology"/>
<evidence type="ECO:0000256" key="2">
    <source>
        <dbReference type="ARBA" id="ARBA00022857"/>
    </source>
</evidence>
<dbReference type="InterPro" id="IPR002347">
    <property type="entry name" value="SDR_fam"/>
</dbReference>
<dbReference type="PANTHER" id="PTHR24321">
    <property type="entry name" value="DEHYDROGENASES, SHORT CHAIN"/>
    <property type="match status" value="1"/>
</dbReference>
<dbReference type="SUPFAM" id="SSF51735">
    <property type="entry name" value="NAD(P)-binding Rossmann-fold domains"/>
    <property type="match status" value="1"/>
</dbReference>
<accession>A0ABR0KV02</accession>
<gene>
    <name evidence="4" type="ORF">LTR16_000017</name>
</gene>
<keyword evidence="3" id="KW-0560">Oxidoreductase</keyword>
<protein>
    <submittedName>
        <fullName evidence="4">Uncharacterized protein</fullName>
    </submittedName>
</protein>
<sequence length="265" mass="27600">MGSIVPVPITPQRFAGKIVFLTGGTGGLGAATCELFLAEGASVFVVDLHAHDIASKLSKTLHFQKCDVSDPVACEEAVRACVAHFGRLDVLINCAGRVGPVTDVPGMPVEEFQKLIGLNLGSVFYLSRVAIPQMIKQGGGAVVSIASTSGLAGDYGLCAYNAAKAGVINLSRAMACDHAKDGVRVNVVCPGYMITPMSAAFETQPDMYADLLDGIPQGRGCDPKEVGRAVLWLASDEASFTTGTTLVVDGGWGARSGAPKFTKYM</sequence>
<dbReference type="PRINTS" id="PR00080">
    <property type="entry name" value="SDRFAMILY"/>
</dbReference>